<dbReference type="Gene3D" id="3.40.720.10">
    <property type="entry name" value="Alkaline Phosphatase, subunit A"/>
    <property type="match status" value="1"/>
</dbReference>
<dbReference type="CDD" id="cd16143">
    <property type="entry name" value="ARS_like"/>
    <property type="match status" value="1"/>
</dbReference>
<dbReference type="InterPro" id="IPR052701">
    <property type="entry name" value="GAG_Ulvan_Degrading_Sulfatases"/>
</dbReference>
<gene>
    <name evidence="5" type="ORF">SAMN05444483_10662</name>
</gene>
<dbReference type="Pfam" id="PF00884">
    <property type="entry name" value="Sulfatase"/>
    <property type="match status" value="1"/>
</dbReference>
<proteinExistence type="inferred from homology"/>
<dbReference type="PANTHER" id="PTHR43751:SF6">
    <property type="entry name" value="N-ACETYLGALACTOSAMINE-6-O-SULFATASE"/>
    <property type="match status" value="1"/>
</dbReference>
<reference evidence="6" key="1">
    <citation type="submission" date="2016-11" db="EMBL/GenBank/DDBJ databases">
        <authorList>
            <person name="Varghese N."/>
            <person name="Submissions S."/>
        </authorList>
    </citation>
    <scope>NUCLEOTIDE SEQUENCE [LARGE SCALE GENOMIC DNA]</scope>
    <source>
        <strain evidence="6">DSM 24579</strain>
    </source>
</reference>
<name>A0A1M5HZ51_SALEC</name>
<dbReference type="GO" id="GO:0016787">
    <property type="term" value="F:hydrolase activity"/>
    <property type="evidence" value="ECO:0007669"/>
    <property type="project" value="UniProtKB-KW"/>
</dbReference>
<keyword evidence="2" id="KW-0378">Hydrolase</keyword>
<comment type="similarity">
    <text evidence="1">Belongs to the sulfatase family.</text>
</comment>
<evidence type="ECO:0000256" key="3">
    <source>
        <dbReference type="SAM" id="SignalP"/>
    </source>
</evidence>
<dbReference type="InterPro" id="IPR017850">
    <property type="entry name" value="Alkaline_phosphatase_core_sf"/>
</dbReference>
<feature type="chain" id="PRO_5009910948" evidence="3">
    <location>
        <begin position="27"/>
        <end position="510"/>
    </location>
</feature>
<accession>A0A1M5HZ51</accession>
<dbReference type="RefSeq" id="WP_072879711.1">
    <property type="nucleotide sequence ID" value="NZ_FQVT01000006.1"/>
</dbReference>
<dbReference type="AlphaFoldDB" id="A0A1M5HZ51"/>
<evidence type="ECO:0000313" key="6">
    <source>
        <dbReference type="Proteomes" id="UP000183945"/>
    </source>
</evidence>
<dbReference type="Proteomes" id="UP000183945">
    <property type="component" value="Unassembled WGS sequence"/>
</dbReference>
<dbReference type="SUPFAM" id="SSF53649">
    <property type="entry name" value="Alkaline phosphatase-like"/>
    <property type="match status" value="1"/>
</dbReference>
<dbReference type="Gene3D" id="3.30.1120.10">
    <property type="match status" value="1"/>
</dbReference>
<dbReference type="OrthoDB" id="9766107at2"/>
<feature type="domain" description="Sulfatase N-terminal" evidence="4">
    <location>
        <begin position="32"/>
        <end position="401"/>
    </location>
</feature>
<feature type="signal peptide" evidence="3">
    <location>
        <begin position="1"/>
        <end position="26"/>
    </location>
</feature>
<dbReference type="InterPro" id="IPR000917">
    <property type="entry name" value="Sulfatase_N"/>
</dbReference>
<evidence type="ECO:0000256" key="1">
    <source>
        <dbReference type="ARBA" id="ARBA00008779"/>
    </source>
</evidence>
<dbReference type="EMBL" id="FQVT01000006">
    <property type="protein sequence ID" value="SHG21060.1"/>
    <property type="molecule type" value="Genomic_DNA"/>
</dbReference>
<dbReference type="STRING" id="1073325.SAMN05444483_10662"/>
<sequence>MKLFFKPGTQLLLLCCLIFTVFPVKAQSHNNPNIILIYTDDLGYGDISIYGGDIPTPHIDELGENGLKFSNAYATAATCTPSRYSMLTGEYAWRKKGTGVAPGDATSLILPGRTTLPGVLQQAGYKTAVIGKWHLGLGKEAPINWNEEIKPGPLEIGFDYAYLLPATGDRVPTVFLENHRVVNLDPEDPITVSYRKNLNNNPTGNNNPEQLKMMYSHGHDQSITNGISRIGYMNGGEKARWKDEDIADVLVNKSEAFIEENKEHPFFLYLATHDIHVPRVPHKRFAGVTGKGPRGDVIVQLDYTVGAIQKKLRELNLEENTIIIFTSDNGPVLDDGYVDGAAERLGEHNPFGNFRGGKYSAFEAGTRVPLLVQWKGRITAGSESTALMSQVDFLRSFAALTNQKVPKNKAIDSQDHWQALIGKTAQGRKSLVQEAIRNVLSYVEGDYKYIAPNPGPAMVPWDVNIETGFSDKPQLYNLKNDPGETNNLASEMPKKVEEMKTALTQIENQK</sequence>
<evidence type="ECO:0000259" key="4">
    <source>
        <dbReference type="Pfam" id="PF00884"/>
    </source>
</evidence>
<dbReference type="PANTHER" id="PTHR43751">
    <property type="entry name" value="SULFATASE"/>
    <property type="match status" value="1"/>
</dbReference>
<keyword evidence="6" id="KW-1185">Reference proteome</keyword>
<evidence type="ECO:0000313" key="5">
    <source>
        <dbReference type="EMBL" id="SHG21060.1"/>
    </source>
</evidence>
<evidence type="ECO:0000256" key="2">
    <source>
        <dbReference type="ARBA" id="ARBA00022801"/>
    </source>
</evidence>
<keyword evidence="3" id="KW-0732">Signal</keyword>
<dbReference type="PROSITE" id="PS00523">
    <property type="entry name" value="SULFATASE_1"/>
    <property type="match status" value="1"/>
</dbReference>
<dbReference type="InterPro" id="IPR024607">
    <property type="entry name" value="Sulfatase_CS"/>
</dbReference>
<organism evidence="5 6">
    <name type="scientific">Salegentibacter echinorum</name>
    <dbReference type="NCBI Taxonomy" id="1073325"/>
    <lineage>
        <taxon>Bacteria</taxon>
        <taxon>Pseudomonadati</taxon>
        <taxon>Bacteroidota</taxon>
        <taxon>Flavobacteriia</taxon>
        <taxon>Flavobacteriales</taxon>
        <taxon>Flavobacteriaceae</taxon>
        <taxon>Salegentibacter</taxon>
    </lineage>
</organism>
<protein>
    <submittedName>
        <fullName evidence="5">Arylsulfatase A</fullName>
    </submittedName>
</protein>
<dbReference type="PROSITE" id="PS00149">
    <property type="entry name" value="SULFATASE_2"/>
    <property type="match status" value="1"/>
</dbReference>